<organism evidence="2 3">
    <name type="scientific">Alteromonas marina</name>
    <dbReference type="NCBI Taxonomy" id="203795"/>
    <lineage>
        <taxon>Bacteria</taxon>
        <taxon>Pseudomonadati</taxon>
        <taxon>Pseudomonadota</taxon>
        <taxon>Gammaproteobacteria</taxon>
        <taxon>Alteromonadales</taxon>
        <taxon>Alteromonadaceae</taxon>
        <taxon>Alteromonas/Salinimonas group</taxon>
        <taxon>Alteromonas</taxon>
    </lineage>
</organism>
<feature type="transmembrane region" description="Helical" evidence="1">
    <location>
        <begin position="6"/>
        <end position="22"/>
    </location>
</feature>
<feature type="transmembrane region" description="Helical" evidence="1">
    <location>
        <begin position="84"/>
        <end position="105"/>
    </location>
</feature>
<comment type="caution">
    <text evidence="2">The sequence shown here is derived from an EMBL/GenBank/DDBJ whole genome shotgun (WGS) entry which is preliminary data.</text>
</comment>
<gene>
    <name evidence="2" type="ORF">RJ41_08670</name>
</gene>
<keyword evidence="3" id="KW-1185">Reference proteome</keyword>
<dbReference type="AlphaFoldDB" id="A0A0B3XW87"/>
<proteinExistence type="predicted"/>
<keyword evidence="1" id="KW-0472">Membrane</keyword>
<keyword evidence="1" id="KW-1133">Transmembrane helix</keyword>
<reference evidence="2 3" key="1">
    <citation type="submission" date="2014-12" db="EMBL/GenBank/DDBJ databases">
        <title>Genome sequencing of Alteromonas marina AD001.</title>
        <authorList>
            <person name="Adrian T.G.S."/>
            <person name="Chan K.G."/>
        </authorList>
    </citation>
    <scope>NUCLEOTIDE SEQUENCE [LARGE SCALE GENOMIC DNA]</scope>
    <source>
        <strain evidence="2 3">AD001</strain>
    </source>
</reference>
<accession>A0A0B3XW87</accession>
<evidence type="ECO:0000313" key="2">
    <source>
        <dbReference type="EMBL" id="KHT53751.1"/>
    </source>
</evidence>
<keyword evidence="1" id="KW-0812">Transmembrane</keyword>
<protein>
    <submittedName>
        <fullName evidence="2">Uncharacterized protein</fullName>
    </submittedName>
</protein>
<dbReference type="Proteomes" id="UP000031197">
    <property type="component" value="Unassembled WGS sequence"/>
</dbReference>
<dbReference type="EMBL" id="JWLW01000013">
    <property type="protein sequence ID" value="KHT53751.1"/>
    <property type="molecule type" value="Genomic_DNA"/>
</dbReference>
<evidence type="ECO:0000313" key="3">
    <source>
        <dbReference type="Proteomes" id="UP000031197"/>
    </source>
</evidence>
<sequence>MGCVTSFLILAHVLSPLSWALYTRREPYGSEENIKKIVKRYKLLSSFWLFAFLIIAMFANWALVDSNIRNHSELGLEYYSSDTGFIWGAIIFGLNVVLQLLFYSLEKILLFLQQESSSSN</sequence>
<evidence type="ECO:0000256" key="1">
    <source>
        <dbReference type="SAM" id="Phobius"/>
    </source>
</evidence>
<name>A0A0B3XW87_9ALTE</name>
<feature type="transmembrane region" description="Helical" evidence="1">
    <location>
        <begin position="43"/>
        <end position="64"/>
    </location>
</feature>